<comment type="catalytic activity">
    <reaction evidence="1">
        <text>D-fructose 6-phosphate + L-glutamine = D-glucosamine 6-phosphate + L-glutamate</text>
        <dbReference type="Rhea" id="RHEA:13237"/>
        <dbReference type="ChEBI" id="CHEBI:29985"/>
        <dbReference type="ChEBI" id="CHEBI:58359"/>
        <dbReference type="ChEBI" id="CHEBI:58725"/>
        <dbReference type="ChEBI" id="CHEBI:61527"/>
        <dbReference type="EC" id="2.6.1.16"/>
    </reaction>
</comment>
<reference evidence="12 13" key="1">
    <citation type="submission" date="2016-03" db="EMBL/GenBank/DDBJ databases">
        <title>Cyphomyrmex costatus WGS genome.</title>
        <authorList>
            <person name="Nygaard S."/>
            <person name="Hu H."/>
            <person name="Boomsma J."/>
            <person name="Zhang G."/>
        </authorList>
    </citation>
    <scope>NUCLEOTIDE SEQUENCE [LARGE SCALE GENOMIC DNA]</scope>
    <source>
        <strain evidence="12">MS0001</strain>
        <tissue evidence="12">Whole body</tissue>
    </source>
</reference>
<dbReference type="EMBL" id="KQ977004">
    <property type="protein sequence ID" value="KYN06470.1"/>
    <property type="molecule type" value="Genomic_DNA"/>
</dbReference>
<gene>
    <name evidence="12" type="ORF">ALC62_02544</name>
</gene>
<keyword evidence="7" id="KW-0315">Glutamine amidotransferase</keyword>
<feature type="domain" description="SIS" evidence="11">
    <location>
        <begin position="714"/>
        <end position="855"/>
    </location>
</feature>
<dbReference type="InterPro" id="IPR017932">
    <property type="entry name" value="GATase_2_dom"/>
</dbReference>
<feature type="non-terminal residue" evidence="12">
    <location>
        <position position="1"/>
    </location>
</feature>
<dbReference type="Gene3D" id="3.40.50.10490">
    <property type="entry name" value="Glucose-6-phosphate isomerase like protein, domain 1"/>
    <property type="match status" value="2"/>
</dbReference>
<feature type="coiled-coil region" evidence="8">
    <location>
        <begin position="16"/>
        <end position="43"/>
    </location>
</feature>
<dbReference type="FunFam" id="3.40.50.10490:FF:000094">
    <property type="match status" value="1"/>
</dbReference>
<dbReference type="GO" id="GO:0006002">
    <property type="term" value="P:fructose 6-phosphate metabolic process"/>
    <property type="evidence" value="ECO:0007669"/>
    <property type="project" value="TreeGrafter"/>
</dbReference>
<dbReference type="SUPFAM" id="SSF53697">
    <property type="entry name" value="SIS domain"/>
    <property type="match status" value="1"/>
</dbReference>
<dbReference type="GO" id="GO:0006487">
    <property type="term" value="P:protein N-linked glycosylation"/>
    <property type="evidence" value="ECO:0007669"/>
    <property type="project" value="TreeGrafter"/>
</dbReference>
<dbReference type="Proteomes" id="UP000078542">
    <property type="component" value="Unassembled WGS sequence"/>
</dbReference>
<dbReference type="STRING" id="456900.A0A195D0M7"/>
<dbReference type="FunFam" id="3.40.50.10490:FF:000126">
    <property type="entry name" value="Glutamine--fructose-6-phosphate aminotransferase [isomerizing] 1"/>
    <property type="match status" value="1"/>
</dbReference>
<dbReference type="InterPro" id="IPR035466">
    <property type="entry name" value="GlmS/AgaS_SIS"/>
</dbReference>
<feature type="domain" description="Glutamine amidotransferase type-2" evidence="10">
    <location>
        <begin position="191"/>
        <end position="471"/>
    </location>
</feature>
<dbReference type="InterPro" id="IPR035490">
    <property type="entry name" value="GlmS/FrlB_SIS"/>
</dbReference>
<evidence type="ECO:0000256" key="9">
    <source>
        <dbReference type="SAM" id="MobiDB-lite"/>
    </source>
</evidence>
<dbReference type="InterPro" id="IPR047084">
    <property type="entry name" value="GFAT_N"/>
</dbReference>
<name>A0A195D0M7_9HYME</name>
<dbReference type="SUPFAM" id="SSF56235">
    <property type="entry name" value="N-terminal nucleophile aminohydrolases (Ntn hydrolases)"/>
    <property type="match status" value="1"/>
</dbReference>
<evidence type="ECO:0000256" key="2">
    <source>
        <dbReference type="ARBA" id="ARBA00004775"/>
    </source>
</evidence>
<evidence type="ECO:0000259" key="10">
    <source>
        <dbReference type="PROSITE" id="PS51278"/>
    </source>
</evidence>
<evidence type="ECO:0000256" key="3">
    <source>
        <dbReference type="ARBA" id="ARBA00012916"/>
    </source>
</evidence>
<keyword evidence="13" id="KW-1185">Reference proteome</keyword>
<dbReference type="CDD" id="cd05009">
    <property type="entry name" value="SIS_GlmS_GlmD_2"/>
    <property type="match status" value="1"/>
</dbReference>
<protein>
    <recommendedName>
        <fullName evidence="3">glutamine--fructose-6-phosphate transaminase (isomerizing)</fullName>
        <ecNumber evidence="3">2.6.1.16</ecNumber>
    </recommendedName>
</protein>
<evidence type="ECO:0000256" key="8">
    <source>
        <dbReference type="SAM" id="Coils"/>
    </source>
</evidence>
<accession>A0A195D0M7</accession>
<dbReference type="GO" id="GO:0006048">
    <property type="term" value="P:UDP-N-acetylglucosamine biosynthetic process"/>
    <property type="evidence" value="ECO:0007669"/>
    <property type="project" value="UniProtKB-UniPathway"/>
</dbReference>
<dbReference type="PANTHER" id="PTHR10937:SF0">
    <property type="entry name" value="GLUTAMINE--FRUCTOSE-6-PHOSPHATE TRANSAMINASE (ISOMERIZING)"/>
    <property type="match status" value="1"/>
</dbReference>
<dbReference type="CDD" id="cd00714">
    <property type="entry name" value="GFAT"/>
    <property type="match status" value="1"/>
</dbReference>
<dbReference type="Gene3D" id="3.60.20.10">
    <property type="entry name" value="Glutamine Phosphoribosylpyrophosphate, subunit 1, domain 1"/>
    <property type="match status" value="1"/>
</dbReference>
<keyword evidence="5 12" id="KW-0808">Transferase</keyword>
<feature type="domain" description="SIS" evidence="11">
    <location>
        <begin position="543"/>
        <end position="682"/>
    </location>
</feature>
<keyword evidence="6" id="KW-0677">Repeat</keyword>
<dbReference type="GO" id="GO:0004360">
    <property type="term" value="F:glutamine-fructose-6-phosphate transaminase (isomerizing) activity"/>
    <property type="evidence" value="ECO:0007669"/>
    <property type="project" value="UniProtKB-EC"/>
</dbReference>
<dbReference type="PANTHER" id="PTHR10937">
    <property type="entry name" value="GLUCOSAMINE--FRUCTOSE-6-PHOSPHATE AMINOTRANSFERASE, ISOMERIZING"/>
    <property type="match status" value="1"/>
</dbReference>
<evidence type="ECO:0000256" key="4">
    <source>
        <dbReference type="ARBA" id="ARBA00022576"/>
    </source>
</evidence>
<dbReference type="CDD" id="cd05008">
    <property type="entry name" value="SIS_GlmS_GlmD_1"/>
    <property type="match status" value="1"/>
</dbReference>
<evidence type="ECO:0000256" key="5">
    <source>
        <dbReference type="ARBA" id="ARBA00022679"/>
    </source>
</evidence>
<comment type="pathway">
    <text evidence="2">Nucleotide-sugar biosynthesis; UDP-N-acetyl-alpha-D-glucosamine biosynthesis; alpha-D-glucosamine 6-phosphate from D-fructose 6-phosphate: step 1/1.</text>
</comment>
<dbReference type="InterPro" id="IPR029055">
    <property type="entry name" value="Ntn_hydrolases_N"/>
</dbReference>
<dbReference type="Pfam" id="PF01380">
    <property type="entry name" value="SIS"/>
    <property type="match status" value="2"/>
</dbReference>
<dbReference type="Pfam" id="PF13522">
    <property type="entry name" value="GATase_6"/>
    <property type="match status" value="1"/>
</dbReference>
<keyword evidence="4 12" id="KW-0032">Aminotransferase</keyword>
<keyword evidence="8" id="KW-0175">Coiled coil</keyword>
<sequence length="865" mass="97965">DATLLDIVIRRVWKTKMDVESIIQQLKRIHENVQEDVELTVKKNLLQSMEEYNNYANSVLNTIHKEVENAKARGKHAEPCYDIALRLISDSYRTAYTKTQQCQDDAKRSINDKLCYNDQLITIGHELIKELDNIVLDCYKQNSRLIDTIKLYNCIKTQHGISKINVKNLKKNANSSESTAKNASRTVIQQNRIFAYLNYLTPKSRKEILELLVVGLKRLEYRGYDSAGVALDSADGKDIAIIKKQGKVKALEEEIFCRTNLDFESETQYHVGIAHTRWATHGVPSEVNAHPQRSDSEHAFVVVHNGIVTNYKEVKTLLQQRGYVFESDTDTEVIAKLIHHLWVQHPAYSFRELVEQVVQQLEGAFALCFKSKYFPGECVATRRGSPLLVGIKTKTRLATDHVPILYGKDHRPHGRNPELPVMPRSESTSEFQPLEDKEVEYFFASDASAIIEHTNRVIFLEDDDVAAVKEGALSIHRLRRCMDDPHAREITTLKMEIQQIMKGNYDYFMQKEIFEQPESVVNTMRGRLNFQDNSVTLGGIKDYIPEIKRCRRLMLIGCGTSYHSAIATRQLLEELTELPVMVELASDFLDRNTPVFRDDVCFFISQSGETADTLMALRYCKSRGALIVGITNTVGSSICRESHCGVHINAGPEIGVASTKAYTSQFISLVMFALVMSEDRISLRARRLQIIEGLKNLDNLIREVLKLDDKVKELAKSLFQHKSLLIMGRGYNFATCMEGALKVKELTYMHSEGIMAGELKHGPLALVDDSMPVIMIVMRDPVYVKCMNALQQVTARDGKPIVICEEGDEETKAFADRALEIPKTVDCLQGILTVIPMQLLSFHIAVLRGCNVDCPRNLAKSVTVE</sequence>
<dbReference type="NCBIfam" id="NF001484">
    <property type="entry name" value="PRK00331.1"/>
    <property type="match status" value="1"/>
</dbReference>
<dbReference type="UniPathway" id="UPA00113">
    <property type="reaction ID" value="UER00528"/>
</dbReference>
<feature type="region of interest" description="Disordered" evidence="9">
    <location>
        <begin position="407"/>
        <end position="428"/>
    </location>
</feature>
<evidence type="ECO:0000313" key="13">
    <source>
        <dbReference type="Proteomes" id="UP000078542"/>
    </source>
</evidence>
<organism evidence="12 13">
    <name type="scientific">Cyphomyrmex costatus</name>
    <dbReference type="NCBI Taxonomy" id="456900"/>
    <lineage>
        <taxon>Eukaryota</taxon>
        <taxon>Metazoa</taxon>
        <taxon>Ecdysozoa</taxon>
        <taxon>Arthropoda</taxon>
        <taxon>Hexapoda</taxon>
        <taxon>Insecta</taxon>
        <taxon>Pterygota</taxon>
        <taxon>Neoptera</taxon>
        <taxon>Endopterygota</taxon>
        <taxon>Hymenoptera</taxon>
        <taxon>Apocrita</taxon>
        <taxon>Aculeata</taxon>
        <taxon>Formicoidea</taxon>
        <taxon>Formicidae</taxon>
        <taxon>Myrmicinae</taxon>
        <taxon>Cyphomyrmex</taxon>
    </lineage>
</organism>
<dbReference type="InterPro" id="IPR046348">
    <property type="entry name" value="SIS_dom_sf"/>
</dbReference>
<evidence type="ECO:0000259" key="11">
    <source>
        <dbReference type="PROSITE" id="PS51464"/>
    </source>
</evidence>
<dbReference type="InterPro" id="IPR005855">
    <property type="entry name" value="GFAT"/>
</dbReference>
<dbReference type="InterPro" id="IPR001347">
    <property type="entry name" value="SIS_dom"/>
</dbReference>
<evidence type="ECO:0000313" key="12">
    <source>
        <dbReference type="EMBL" id="KYN06470.1"/>
    </source>
</evidence>
<dbReference type="PROSITE" id="PS51278">
    <property type="entry name" value="GATASE_TYPE_2"/>
    <property type="match status" value="1"/>
</dbReference>
<evidence type="ECO:0000256" key="7">
    <source>
        <dbReference type="ARBA" id="ARBA00022962"/>
    </source>
</evidence>
<dbReference type="NCBIfam" id="TIGR01135">
    <property type="entry name" value="glmS"/>
    <property type="match status" value="1"/>
</dbReference>
<evidence type="ECO:0000256" key="1">
    <source>
        <dbReference type="ARBA" id="ARBA00001031"/>
    </source>
</evidence>
<dbReference type="PROSITE" id="PS51464">
    <property type="entry name" value="SIS"/>
    <property type="match status" value="2"/>
</dbReference>
<dbReference type="EC" id="2.6.1.16" evidence="3"/>
<proteinExistence type="predicted"/>
<dbReference type="AlphaFoldDB" id="A0A195D0M7"/>
<dbReference type="GO" id="GO:0097367">
    <property type="term" value="F:carbohydrate derivative binding"/>
    <property type="evidence" value="ECO:0007669"/>
    <property type="project" value="InterPro"/>
</dbReference>
<evidence type="ECO:0000256" key="6">
    <source>
        <dbReference type="ARBA" id="ARBA00022737"/>
    </source>
</evidence>